<evidence type="ECO:0000256" key="1">
    <source>
        <dbReference type="SAM" id="Phobius"/>
    </source>
</evidence>
<keyword evidence="1" id="KW-0812">Transmembrane</keyword>
<keyword evidence="1" id="KW-1133">Transmembrane helix</keyword>
<reference evidence="2 3" key="1">
    <citation type="submission" date="2024-10" db="EMBL/GenBank/DDBJ databases">
        <title>The Natural Products Discovery Center: Release of the First 8490 Sequenced Strains for Exploring Actinobacteria Biosynthetic Diversity.</title>
        <authorList>
            <person name="Kalkreuter E."/>
            <person name="Kautsar S.A."/>
            <person name="Yang D."/>
            <person name="Bader C.D."/>
            <person name="Teijaro C.N."/>
            <person name="Fluegel L."/>
            <person name="Davis C.M."/>
            <person name="Simpson J.R."/>
            <person name="Lauterbach L."/>
            <person name="Steele A.D."/>
            <person name="Gui C."/>
            <person name="Meng S."/>
            <person name="Li G."/>
            <person name="Viehrig K."/>
            <person name="Ye F."/>
            <person name="Su P."/>
            <person name="Kiefer A.F."/>
            <person name="Nichols A."/>
            <person name="Cepeda A.J."/>
            <person name="Yan W."/>
            <person name="Fan B."/>
            <person name="Jiang Y."/>
            <person name="Adhikari A."/>
            <person name="Zheng C.-J."/>
            <person name="Schuster L."/>
            <person name="Cowan T.M."/>
            <person name="Smanski M.J."/>
            <person name="Chevrette M.G."/>
            <person name="De Carvalho L.P.S."/>
            <person name="Shen B."/>
        </authorList>
    </citation>
    <scope>NUCLEOTIDE SEQUENCE [LARGE SCALE GENOMIC DNA]</scope>
    <source>
        <strain evidence="2 3">NPDC050545</strain>
    </source>
</reference>
<evidence type="ECO:0000313" key="2">
    <source>
        <dbReference type="EMBL" id="MFI6504934.1"/>
    </source>
</evidence>
<feature type="transmembrane region" description="Helical" evidence="1">
    <location>
        <begin position="20"/>
        <end position="38"/>
    </location>
</feature>
<dbReference type="EMBL" id="JBITGY010000017">
    <property type="protein sequence ID" value="MFI6504934.1"/>
    <property type="molecule type" value="Genomic_DNA"/>
</dbReference>
<evidence type="ECO:0008006" key="4">
    <source>
        <dbReference type="Google" id="ProtNLM"/>
    </source>
</evidence>
<feature type="transmembrane region" description="Helical" evidence="1">
    <location>
        <begin position="44"/>
        <end position="65"/>
    </location>
</feature>
<dbReference type="Proteomes" id="UP001612741">
    <property type="component" value="Unassembled WGS sequence"/>
</dbReference>
<dbReference type="RefSeq" id="WP_397090905.1">
    <property type="nucleotide sequence ID" value="NZ_JBITGY010000017.1"/>
</dbReference>
<keyword evidence="1" id="KW-0472">Membrane</keyword>
<organism evidence="2 3">
    <name type="scientific">Nonomuraea typhae</name>
    <dbReference type="NCBI Taxonomy" id="2603600"/>
    <lineage>
        <taxon>Bacteria</taxon>
        <taxon>Bacillati</taxon>
        <taxon>Actinomycetota</taxon>
        <taxon>Actinomycetes</taxon>
        <taxon>Streptosporangiales</taxon>
        <taxon>Streptosporangiaceae</taxon>
        <taxon>Nonomuraea</taxon>
    </lineage>
</organism>
<comment type="caution">
    <text evidence="2">The sequence shown here is derived from an EMBL/GenBank/DDBJ whole genome shotgun (WGS) entry which is preliminary data.</text>
</comment>
<proteinExistence type="predicted"/>
<protein>
    <recommendedName>
        <fullName evidence="4">Secreted protein</fullName>
    </recommendedName>
</protein>
<name>A0ABW7ZDF7_9ACTN</name>
<sequence length="75" mass="7638">MKRPPPASESSGAADDESLLPLRSAVIIVAALVGAAAVGGLTYLAIWSVPLAVLAGLTALVGAISRLSKWISRNR</sequence>
<keyword evidence="3" id="KW-1185">Reference proteome</keyword>
<accession>A0ABW7ZDF7</accession>
<gene>
    <name evidence="2" type="ORF">ACIBG2_46640</name>
</gene>
<evidence type="ECO:0000313" key="3">
    <source>
        <dbReference type="Proteomes" id="UP001612741"/>
    </source>
</evidence>